<proteinExistence type="predicted"/>
<dbReference type="AlphaFoldDB" id="A0A2T2X2D4"/>
<dbReference type="GO" id="GO:0006355">
    <property type="term" value="P:regulation of DNA-templated transcription"/>
    <property type="evidence" value="ECO:0007669"/>
    <property type="project" value="InterPro"/>
</dbReference>
<dbReference type="Pfam" id="PF01402">
    <property type="entry name" value="RHH_1"/>
    <property type="match status" value="1"/>
</dbReference>
<organism evidence="2 3">
    <name type="scientific">Sulfobacillus benefaciens</name>
    <dbReference type="NCBI Taxonomy" id="453960"/>
    <lineage>
        <taxon>Bacteria</taxon>
        <taxon>Bacillati</taxon>
        <taxon>Bacillota</taxon>
        <taxon>Clostridia</taxon>
        <taxon>Eubacteriales</taxon>
        <taxon>Clostridiales Family XVII. Incertae Sedis</taxon>
        <taxon>Sulfobacillus</taxon>
    </lineage>
</organism>
<evidence type="ECO:0000313" key="2">
    <source>
        <dbReference type="EMBL" id="PSR28660.1"/>
    </source>
</evidence>
<dbReference type="EMBL" id="PXYT01000019">
    <property type="protein sequence ID" value="PSR28660.1"/>
    <property type="molecule type" value="Genomic_DNA"/>
</dbReference>
<evidence type="ECO:0000313" key="3">
    <source>
        <dbReference type="Proteomes" id="UP000242699"/>
    </source>
</evidence>
<dbReference type="InterPro" id="IPR002145">
    <property type="entry name" value="CopG"/>
</dbReference>
<comment type="caution">
    <text evidence="2">The sequence shown here is derived from an EMBL/GenBank/DDBJ whole genome shotgun (WGS) entry which is preliminary data.</text>
</comment>
<reference evidence="2 3" key="1">
    <citation type="journal article" date="2014" name="BMC Genomics">
        <title>Comparison of environmental and isolate Sulfobacillus genomes reveals diverse carbon, sulfur, nitrogen, and hydrogen metabolisms.</title>
        <authorList>
            <person name="Justice N.B."/>
            <person name="Norman A."/>
            <person name="Brown C.T."/>
            <person name="Singh A."/>
            <person name="Thomas B.C."/>
            <person name="Banfield J.F."/>
        </authorList>
    </citation>
    <scope>NUCLEOTIDE SEQUENCE [LARGE SCALE GENOMIC DNA]</scope>
    <source>
        <strain evidence="2">AMDSBA1</strain>
    </source>
</reference>
<evidence type="ECO:0000259" key="1">
    <source>
        <dbReference type="Pfam" id="PF01402"/>
    </source>
</evidence>
<sequence>MTEQEFRRLAEAGELKLEAHPTEVHVDLREERVTIRFTEEEMRAIDREAVRRGLGRSSLIRMFVRESLEQLNDPLRPAQRVHIIDWDGRVRRMPLTKRGEVV</sequence>
<gene>
    <name evidence="2" type="ORF">C7B43_09605</name>
</gene>
<dbReference type="CDD" id="cd21631">
    <property type="entry name" value="RHH_CopG_NikR-like"/>
    <property type="match status" value="1"/>
</dbReference>
<dbReference type="Proteomes" id="UP000242699">
    <property type="component" value="Unassembled WGS sequence"/>
</dbReference>
<feature type="domain" description="Ribbon-helix-helix protein CopG" evidence="1">
    <location>
        <begin position="31"/>
        <end position="70"/>
    </location>
</feature>
<protein>
    <recommendedName>
        <fullName evidence="1">Ribbon-helix-helix protein CopG domain-containing protein</fullName>
    </recommendedName>
</protein>
<name>A0A2T2X2D4_9FIRM</name>
<accession>A0A2T2X2D4</accession>